<dbReference type="STRING" id="313367.JSE7799_00025"/>
<dbReference type="Proteomes" id="UP000049455">
    <property type="component" value="Unassembled WGS sequence"/>
</dbReference>
<dbReference type="AlphaFoldDB" id="A0A0M7B7L1"/>
<accession>A0A0M7B7L1</accession>
<keyword evidence="3" id="KW-1185">Reference proteome</keyword>
<dbReference type="EMBL" id="CYPR01000001">
    <property type="protein sequence ID" value="CUH07538.1"/>
    <property type="molecule type" value="Genomic_DNA"/>
</dbReference>
<gene>
    <name evidence="2" type="primary">epsO_1</name>
    <name evidence="2" type="ORF">JSE7799_00025</name>
</gene>
<reference evidence="2 3" key="1">
    <citation type="submission" date="2015-09" db="EMBL/GenBank/DDBJ databases">
        <authorList>
            <person name="Jackson K.R."/>
            <person name="Lunt B.L."/>
            <person name="Fisher J.N.B."/>
            <person name="Gardner A.V."/>
            <person name="Bailey M.E."/>
            <person name="Deus L.M."/>
            <person name="Earl A.S."/>
            <person name="Gibby P.D."/>
            <person name="Hartmann K.A."/>
            <person name="Liu J.E."/>
            <person name="Manci A.M."/>
            <person name="Nielsen D.A."/>
            <person name="Solomon M.B."/>
            <person name="Breakwell D.P."/>
            <person name="Burnett S.H."/>
            <person name="Grose J.H."/>
        </authorList>
    </citation>
    <scope>NUCLEOTIDE SEQUENCE [LARGE SCALE GENOMIC DNA]</scope>
    <source>
        <strain evidence="2 3">CECT 7799</strain>
    </source>
</reference>
<name>A0A0M7B7L1_9RHOB</name>
<dbReference type="InterPro" id="IPR007345">
    <property type="entry name" value="Polysacch_pyruvyl_Trfase"/>
</dbReference>
<dbReference type="RefSeq" id="WP_055661784.1">
    <property type="nucleotide sequence ID" value="NZ_CYPR01000001.1"/>
</dbReference>
<evidence type="ECO:0000313" key="3">
    <source>
        <dbReference type="Proteomes" id="UP000049455"/>
    </source>
</evidence>
<dbReference type="Pfam" id="PF04230">
    <property type="entry name" value="PS_pyruv_trans"/>
    <property type="match status" value="1"/>
</dbReference>
<proteinExistence type="predicted"/>
<dbReference type="EC" id="2.-.-.-" evidence="2"/>
<evidence type="ECO:0000259" key="1">
    <source>
        <dbReference type="Pfam" id="PF04230"/>
    </source>
</evidence>
<feature type="domain" description="Polysaccharide pyruvyl transferase" evidence="1">
    <location>
        <begin position="42"/>
        <end position="293"/>
    </location>
</feature>
<evidence type="ECO:0000313" key="2">
    <source>
        <dbReference type="EMBL" id="CUH07538.1"/>
    </source>
</evidence>
<protein>
    <submittedName>
        <fullName evidence="2">Putative pyruvyl transferase EpsO</fullName>
        <ecNumber evidence="2">2.-.-.-</ecNumber>
    </submittedName>
</protein>
<sequence>MNATTEADREFTRLGALFAEAVKPYIEPGQDFALLDFPDHDNIGDSAIWIGQLAFFDRHVGRRPRVVCTDKEDPAATRDYLPEGPVFLQGGGNFGDLWPHHHRFRLRALERLRGRPIVQLPQSLHFRSDAARDETARAIARHGAFTLLVRDRFSYDFAREHFDCDVKMAPDAAVNIHHIGSRPPTKPIKSLLRKDKESVWKGAHDVVAEYGEVIDWPRNLSDRIARKLLSLGPLTRLTSMRHRQAMFRLHAQTRLDTGVAALEEGACIVSDRLHAHLIASLMRRPQILLDNSYGKIGRHIDAWSDFGLARRVSDMDALRAALAENAGTRT</sequence>
<organism evidence="2 3">
    <name type="scientific">Jannaschia seosinensis</name>
    <dbReference type="NCBI Taxonomy" id="313367"/>
    <lineage>
        <taxon>Bacteria</taxon>
        <taxon>Pseudomonadati</taxon>
        <taxon>Pseudomonadota</taxon>
        <taxon>Alphaproteobacteria</taxon>
        <taxon>Rhodobacterales</taxon>
        <taxon>Roseobacteraceae</taxon>
        <taxon>Jannaschia</taxon>
    </lineage>
</organism>
<dbReference type="GO" id="GO:0016740">
    <property type="term" value="F:transferase activity"/>
    <property type="evidence" value="ECO:0007669"/>
    <property type="project" value="UniProtKB-KW"/>
</dbReference>
<keyword evidence="2" id="KW-0808">Transferase</keyword>
<dbReference type="OrthoDB" id="5242601at2"/>